<evidence type="ECO:0000256" key="2">
    <source>
        <dbReference type="SAM" id="Phobius"/>
    </source>
</evidence>
<evidence type="ECO:0000259" key="3">
    <source>
        <dbReference type="PROSITE" id="PS50213"/>
    </source>
</evidence>
<feature type="domain" description="FAS1" evidence="3">
    <location>
        <begin position="571"/>
        <end position="722"/>
    </location>
</feature>
<feature type="domain" description="FAS1" evidence="3">
    <location>
        <begin position="240"/>
        <end position="394"/>
    </location>
</feature>
<reference evidence="4" key="1">
    <citation type="submission" date="2022-06" db="EMBL/GenBank/DDBJ databases">
        <authorList>
            <consortium name="SYNGENTA / RWTH Aachen University"/>
        </authorList>
    </citation>
    <scope>NUCLEOTIDE SEQUENCE</scope>
</reference>
<dbReference type="InterPro" id="IPR000782">
    <property type="entry name" value="FAS1_domain"/>
</dbReference>
<dbReference type="Pfam" id="PF02469">
    <property type="entry name" value="Fasciclin"/>
    <property type="match status" value="3"/>
</dbReference>
<dbReference type="PROSITE" id="PS50213">
    <property type="entry name" value="FAS1"/>
    <property type="match status" value="4"/>
</dbReference>
<dbReference type="SMART" id="SM00554">
    <property type="entry name" value="FAS1"/>
    <property type="match status" value="4"/>
</dbReference>
<dbReference type="PANTHER" id="PTHR10900">
    <property type="entry name" value="PERIOSTIN-RELATED"/>
    <property type="match status" value="1"/>
</dbReference>
<comment type="caution">
    <text evidence="4">The sequence shown here is derived from an EMBL/GenBank/DDBJ whole genome shotgun (WGS) entry which is preliminary data.</text>
</comment>
<keyword evidence="2" id="KW-1133">Transmembrane helix</keyword>
<organism evidence="4 5">
    <name type="scientific">Phakopsora pachyrhizi</name>
    <name type="common">Asian soybean rust disease fungus</name>
    <dbReference type="NCBI Taxonomy" id="170000"/>
    <lineage>
        <taxon>Eukaryota</taxon>
        <taxon>Fungi</taxon>
        <taxon>Dikarya</taxon>
        <taxon>Basidiomycota</taxon>
        <taxon>Pucciniomycotina</taxon>
        <taxon>Pucciniomycetes</taxon>
        <taxon>Pucciniales</taxon>
        <taxon>Phakopsoraceae</taxon>
        <taxon>Phakopsora</taxon>
    </lineage>
</organism>
<dbReference type="InterPro" id="IPR050904">
    <property type="entry name" value="Adhesion/Biosynth-related"/>
</dbReference>
<feature type="transmembrane region" description="Helical" evidence="2">
    <location>
        <begin position="979"/>
        <end position="1001"/>
    </location>
</feature>
<proteinExistence type="predicted"/>
<dbReference type="EMBL" id="CALTRL010005912">
    <property type="protein sequence ID" value="CAH7687824.1"/>
    <property type="molecule type" value="Genomic_DNA"/>
</dbReference>
<feature type="region of interest" description="Disordered" evidence="1">
    <location>
        <begin position="888"/>
        <end position="907"/>
    </location>
</feature>
<dbReference type="InterPro" id="IPR036378">
    <property type="entry name" value="FAS1_dom_sf"/>
</dbReference>
<feature type="domain" description="FAS1" evidence="3">
    <location>
        <begin position="61"/>
        <end position="237"/>
    </location>
</feature>
<evidence type="ECO:0000313" key="4">
    <source>
        <dbReference type="EMBL" id="CAH7687824.1"/>
    </source>
</evidence>
<feature type="compositionally biased region" description="Low complexity" evidence="1">
    <location>
        <begin position="516"/>
        <end position="533"/>
    </location>
</feature>
<dbReference type="Proteomes" id="UP001153365">
    <property type="component" value="Unassembled WGS sequence"/>
</dbReference>
<evidence type="ECO:0000313" key="5">
    <source>
        <dbReference type="Proteomes" id="UP001153365"/>
    </source>
</evidence>
<feature type="domain" description="FAS1" evidence="3">
    <location>
        <begin position="406"/>
        <end position="568"/>
    </location>
</feature>
<dbReference type="GO" id="GO:0000329">
    <property type="term" value="C:fungal-type vacuole membrane"/>
    <property type="evidence" value="ECO:0007669"/>
    <property type="project" value="TreeGrafter"/>
</dbReference>
<keyword evidence="5" id="KW-1185">Reference proteome</keyword>
<sequence>MSDRLFYPRRVVVYSSSININLIIIITIIIITITINSVSTSHHSFNQLILSSIKSQPSTQSVSLIDILSNSTQHTKLLLLIQRSRLIPTINLLKNSTLLAPTDDAIDRYLGNLPPTLDPSPLSINPELDDSLIYRSDDNLMSHSRQTILYHLLNLSLSLSSISSTVPQPFETLLHPPSENSDSGLLAGHGQRINFINLNGQIHAGVNGSGLGGVQLPSGDRFLWADNGLLIPIDDVLTPPPSVAQIIRTDPRLSIYRSILPDKFIGSLHSMPHLTLFSPDNQAWGSLGPIEMEYLRSSYGAEDSIKLFQKFTSQNVLGEHQIGYLDRLQDALRNRTEPTDLLLSTIDGQPIQIRLDQGSGPGGGSGKLLVNGSEILQSDILASNGVLHIVPKLLLPPDGNPISMNAEKYLVALNCSKFVSLFRSANLSTTYLTNSSSQSPSLTILAPNDEAVGHFEKTFNLFSSNDSAESLKRLLSYHVIRGKYLIDSLDDGMLLSTELLLGDGSNSELRQRMPVSVSSSDSTSSPSFQWSSSGKNQSLIVGFGGANFLGVKPVEIGNTVIYIVSQMIEPPSDLLRVALSDIRLSTCVASIFSVKLEEEFKSLSAITFLVPTNDAFAELGLIMDYLLLERSREDLIKVLRYHTLTEPIYLGDLKIGHNKRYPTLEGGEIYIDKLGTGPRNVTIHGPTLTGVPLNGETRDSEVVNEKDLLVENGSIEIIDQVELPTDVEITVKKLILGAKASTMLELIETSNLSWVLNSDLKDGRFENSTHDNSRNYQSSSRGFQRSFSILCPTDEAFTKINLTYYLEDRIRLQELVLQHIIPTDPSSFDQNDGNQDEVVEPFRPLYIGDGKVYSTLLSSAEGGPSGYGEVSFRPIEPSSASRKSLKIFKSNGNKGDDDNGGGDDFGSRKKPKWMIGIKGARGSYKDGSRHYSSRIINYGRASPRLILGLQSGRIITIGGGILSLDSVLEPYKPNAWNIWGRYLVGCGFLFLLILLAGAAGYKIYSRRKFVPILLFKKRTC</sequence>
<keyword evidence="2" id="KW-0472">Membrane</keyword>
<name>A0AAV0BME2_PHAPC</name>
<accession>A0AAV0BME2</accession>
<dbReference type="SUPFAM" id="SSF82153">
    <property type="entry name" value="FAS1 domain"/>
    <property type="match status" value="5"/>
</dbReference>
<gene>
    <name evidence="4" type="ORF">PPACK8108_LOCUS22669</name>
</gene>
<dbReference type="PANTHER" id="PTHR10900:SF77">
    <property type="entry name" value="FI19380P1"/>
    <property type="match status" value="1"/>
</dbReference>
<feature type="transmembrane region" description="Helical" evidence="2">
    <location>
        <begin position="12"/>
        <end position="35"/>
    </location>
</feature>
<dbReference type="GO" id="GO:0005615">
    <property type="term" value="C:extracellular space"/>
    <property type="evidence" value="ECO:0007669"/>
    <property type="project" value="TreeGrafter"/>
</dbReference>
<dbReference type="Gene3D" id="2.30.180.10">
    <property type="entry name" value="FAS1 domain"/>
    <property type="match status" value="5"/>
</dbReference>
<protein>
    <recommendedName>
        <fullName evidence="3">FAS1 domain-containing protein</fullName>
    </recommendedName>
</protein>
<dbReference type="GO" id="GO:0016236">
    <property type="term" value="P:macroautophagy"/>
    <property type="evidence" value="ECO:0007669"/>
    <property type="project" value="TreeGrafter"/>
</dbReference>
<evidence type="ECO:0000256" key="1">
    <source>
        <dbReference type="SAM" id="MobiDB-lite"/>
    </source>
</evidence>
<feature type="region of interest" description="Disordered" evidence="1">
    <location>
        <begin position="512"/>
        <end position="534"/>
    </location>
</feature>
<keyword evidence="2" id="KW-0812">Transmembrane</keyword>
<dbReference type="AlphaFoldDB" id="A0AAV0BME2"/>